<evidence type="ECO:0000313" key="1">
    <source>
        <dbReference type="EMBL" id="MBW0560881.1"/>
    </source>
</evidence>
<sequence>MEKLVRNNPKRKFKNAKGDNTIIQLTQKTQDLSISPKSDEFGQDLQNNKCPNSLKRQLEDSISEDELPNIIYKPIDNNEEIFQILVDGNDKINVNPFKTKPKRKKVRFGENHELSDEEIINEMEKYFKIMEERDKKFERNIPYKLLGKTIEQPRRAL</sequence>
<dbReference type="AlphaFoldDB" id="A0A9Q3JFM4"/>
<dbReference type="EMBL" id="AVOT02070170">
    <property type="protein sequence ID" value="MBW0560881.1"/>
    <property type="molecule type" value="Genomic_DNA"/>
</dbReference>
<proteinExistence type="predicted"/>
<gene>
    <name evidence="1" type="ORF">O181_100596</name>
</gene>
<dbReference type="Proteomes" id="UP000765509">
    <property type="component" value="Unassembled WGS sequence"/>
</dbReference>
<reference evidence="1" key="1">
    <citation type="submission" date="2021-03" db="EMBL/GenBank/DDBJ databases">
        <title>Draft genome sequence of rust myrtle Austropuccinia psidii MF-1, a brazilian biotype.</title>
        <authorList>
            <person name="Quecine M.C."/>
            <person name="Pachon D.M.R."/>
            <person name="Bonatelli M.L."/>
            <person name="Correr F.H."/>
            <person name="Franceschini L.M."/>
            <person name="Leite T.F."/>
            <person name="Margarido G.R.A."/>
            <person name="Almeida C.A."/>
            <person name="Ferrarezi J.A."/>
            <person name="Labate C.A."/>
        </authorList>
    </citation>
    <scope>NUCLEOTIDE SEQUENCE</scope>
    <source>
        <strain evidence="1">MF-1</strain>
    </source>
</reference>
<evidence type="ECO:0000313" key="2">
    <source>
        <dbReference type="Proteomes" id="UP000765509"/>
    </source>
</evidence>
<accession>A0A9Q3JFM4</accession>
<keyword evidence="2" id="KW-1185">Reference proteome</keyword>
<protein>
    <submittedName>
        <fullName evidence="1">Uncharacterized protein</fullName>
    </submittedName>
</protein>
<comment type="caution">
    <text evidence="1">The sequence shown here is derived from an EMBL/GenBank/DDBJ whole genome shotgun (WGS) entry which is preliminary data.</text>
</comment>
<organism evidence="1 2">
    <name type="scientific">Austropuccinia psidii MF-1</name>
    <dbReference type="NCBI Taxonomy" id="1389203"/>
    <lineage>
        <taxon>Eukaryota</taxon>
        <taxon>Fungi</taxon>
        <taxon>Dikarya</taxon>
        <taxon>Basidiomycota</taxon>
        <taxon>Pucciniomycotina</taxon>
        <taxon>Pucciniomycetes</taxon>
        <taxon>Pucciniales</taxon>
        <taxon>Sphaerophragmiaceae</taxon>
        <taxon>Austropuccinia</taxon>
    </lineage>
</organism>
<name>A0A9Q3JFM4_9BASI</name>